<evidence type="ECO:0000313" key="2">
    <source>
        <dbReference type="EMBL" id="TDL27252.1"/>
    </source>
</evidence>
<dbReference type="InterPro" id="IPR008978">
    <property type="entry name" value="HSP20-like_chaperone"/>
</dbReference>
<reference evidence="2 3" key="1">
    <citation type="submission" date="2018-06" db="EMBL/GenBank/DDBJ databases">
        <title>A transcriptomic atlas of mushroom development highlights an independent origin of complex multicellularity.</title>
        <authorList>
            <consortium name="DOE Joint Genome Institute"/>
            <person name="Krizsan K."/>
            <person name="Almasi E."/>
            <person name="Merenyi Z."/>
            <person name="Sahu N."/>
            <person name="Viragh M."/>
            <person name="Koszo T."/>
            <person name="Mondo S."/>
            <person name="Kiss B."/>
            <person name="Balint B."/>
            <person name="Kues U."/>
            <person name="Barry K."/>
            <person name="Hegedus J.C."/>
            <person name="Henrissat B."/>
            <person name="Johnson J."/>
            <person name="Lipzen A."/>
            <person name="Ohm R."/>
            <person name="Nagy I."/>
            <person name="Pangilinan J."/>
            <person name="Yan J."/>
            <person name="Xiong Y."/>
            <person name="Grigoriev I.V."/>
            <person name="Hibbett D.S."/>
            <person name="Nagy L.G."/>
        </authorList>
    </citation>
    <scope>NUCLEOTIDE SEQUENCE [LARGE SCALE GENOMIC DNA]</scope>
    <source>
        <strain evidence="2 3">SZMC22713</strain>
    </source>
</reference>
<gene>
    <name evidence="2" type="ORF">BD410DRAFT_824995</name>
</gene>
<dbReference type="EMBL" id="ML170159">
    <property type="protein sequence ID" value="TDL27252.1"/>
    <property type="molecule type" value="Genomic_DNA"/>
</dbReference>
<name>A0A4Y7QJH8_9AGAM</name>
<evidence type="ECO:0008006" key="4">
    <source>
        <dbReference type="Google" id="ProtNLM"/>
    </source>
</evidence>
<sequence length="272" mass="30100">MADSFPTRPPLTRGNTVPLYVRRDDSYANTHDQHRQDEPRVFNANGRPHPNPALRPPEGYRRDQSGYAQSNPASPIRPSPNHHWPSASHPPTPPLSISPSSTESNSDDAYSRGYLPTSNPSNPRSTRPHGPYQISTLQPLSAPMAPSVFTPPATESSSLSLLRSSRAPPPQQHVKMRIESTPTDHILSAPLGPGFNSDHITIACRKGNVLDIVADRWDQEKDCHYEWQVQFDRDADMSSVRASYTAGVLQVTVKRIVYPSRDRPPFAMTGGT</sequence>
<dbReference type="STRING" id="50990.A0A4Y7QJH8"/>
<dbReference type="OrthoDB" id="1431247at2759"/>
<feature type="compositionally biased region" description="Low complexity" evidence="1">
    <location>
        <begin position="156"/>
        <end position="166"/>
    </location>
</feature>
<protein>
    <recommendedName>
        <fullName evidence="4">SHSP domain-containing protein</fullName>
    </recommendedName>
</protein>
<evidence type="ECO:0000313" key="3">
    <source>
        <dbReference type="Proteomes" id="UP000294933"/>
    </source>
</evidence>
<dbReference type="Gene3D" id="2.60.40.790">
    <property type="match status" value="1"/>
</dbReference>
<accession>A0A4Y7QJH8</accession>
<dbReference type="CDD" id="cd00298">
    <property type="entry name" value="ACD_sHsps_p23-like"/>
    <property type="match status" value="1"/>
</dbReference>
<keyword evidence="3" id="KW-1185">Reference proteome</keyword>
<organism evidence="2 3">
    <name type="scientific">Rickenella mellea</name>
    <dbReference type="NCBI Taxonomy" id="50990"/>
    <lineage>
        <taxon>Eukaryota</taxon>
        <taxon>Fungi</taxon>
        <taxon>Dikarya</taxon>
        <taxon>Basidiomycota</taxon>
        <taxon>Agaricomycotina</taxon>
        <taxon>Agaricomycetes</taxon>
        <taxon>Hymenochaetales</taxon>
        <taxon>Rickenellaceae</taxon>
        <taxon>Rickenella</taxon>
    </lineage>
</organism>
<proteinExistence type="predicted"/>
<feature type="compositionally biased region" description="Polar residues" evidence="1">
    <location>
        <begin position="116"/>
        <end position="125"/>
    </location>
</feature>
<evidence type="ECO:0000256" key="1">
    <source>
        <dbReference type="SAM" id="MobiDB-lite"/>
    </source>
</evidence>
<dbReference type="Proteomes" id="UP000294933">
    <property type="component" value="Unassembled WGS sequence"/>
</dbReference>
<dbReference type="VEuPathDB" id="FungiDB:BD410DRAFT_824995"/>
<dbReference type="SUPFAM" id="SSF49764">
    <property type="entry name" value="HSP20-like chaperones"/>
    <property type="match status" value="1"/>
</dbReference>
<dbReference type="AlphaFoldDB" id="A0A4Y7QJH8"/>
<feature type="compositionally biased region" description="Basic and acidic residues" evidence="1">
    <location>
        <begin position="21"/>
        <end position="40"/>
    </location>
</feature>
<feature type="region of interest" description="Disordered" evidence="1">
    <location>
        <begin position="1"/>
        <end position="170"/>
    </location>
</feature>